<organism evidence="3 4">
    <name type="scientific">Asanoa iriomotensis</name>
    <dbReference type="NCBI Taxonomy" id="234613"/>
    <lineage>
        <taxon>Bacteria</taxon>
        <taxon>Bacillati</taxon>
        <taxon>Actinomycetota</taxon>
        <taxon>Actinomycetes</taxon>
        <taxon>Micromonosporales</taxon>
        <taxon>Micromonosporaceae</taxon>
        <taxon>Asanoa</taxon>
    </lineage>
</organism>
<feature type="domain" description="AB hydrolase-1" evidence="2">
    <location>
        <begin position="60"/>
        <end position="281"/>
    </location>
</feature>
<evidence type="ECO:0000259" key="2">
    <source>
        <dbReference type="Pfam" id="PF12697"/>
    </source>
</evidence>
<dbReference type="SUPFAM" id="SSF53474">
    <property type="entry name" value="alpha/beta-Hydrolases"/>
    <property type="match status" value="1"/>
</dbReference>
<protein>
    <submittedName>
        <fullName evidence="3">Alpha/beta hydrolase</fullName>
    </submittedName>
</protein>
<dbReference type="GO" id="GO:0016787">
    <property type="term" value="F:hydrolase activity"/>
    <property type="evidence" value="ECO:0007669"/>
    <property type="project" value="UniProtKB-KW"/>
</dbReference>
<feature type="chain" id="PRO_5046067003" evidence="1">
    <location>
        <begin position="45"/>
        <end position="293"/>
    </location>
</feature>
<dbReference type="InterPro" id="IPR000073">
    <property type="entry name" value="AB_hydrolase_1"/>
</dbReference>
<accession>A0ABQ4BZ36</accession>
<evidence type="ECO:0000313" key="3">
    <source>
        <dbReference type="EMBL" id="GIF55783.1"/>
    </source>
</evidence>
<dbReference type="Pfam" id="PF12697">
    <property type="entry name" value="Abhydrolase_6"/>
    <property type="match status" value="1"/>
</dbReference>
<dbReference type="PANTHER" id="PTHR37017:SF11">
    <property type="entry name" value="ESTERASE_LIPASE_THIOESTERASE DOMAIN-CONTAINING PROTEIN"/>
    <property type="match status" value="1"/>
</dbReference>
<keyword evidence="4" id="KW-1185">Reference proteome</keyword>
<dbReference type="InterPro" id="IPR029058">
    <property type="entry name" value="AB_hydrolase_fold"/>
</dbReference>
<dbReference type="Proteomes" id="UP000624325">
    <property type="component" value="Unassembled WGS sequence"/>
</dbReference>
<dbReference type="PROSITE" id="PS51318">
    <property type="entry name" value="TAT"/>
    <property type="match status" value="1"/>
</dbReference>
<evidence type="ECO:0000313" key="4">
    <source>
        <dbReference type="Proteomes" id="UP000624325"/>
    </source>
</evidence>
<reference evidence="3 4" key="1">
    <citation type="submission" date="2021-01" db="EMBL/GenBank/DDBJ databases">
        <title>Whole genome shotgun sequence of Asanoa iriomotensis NBRC 100142.</title>
        <authorList>
            <person name="Komaki H."/>
            <person name="Tamura T."/>
        </authorList>
    </citation>
    <scope>NUCLEOTIDE SEQUENCE [LARGE SCALE GENOMIC DNA]</scope>
    <source>
        <strain evidence="3 4">NBRC 100142</strain>
    </source>
</reference>
<dbReference type="Gene3D" id="3.40.50.1820">
    <property type="entry name" value="alpha/beta hydrolase"/>
    <property type="match status" value="1"/>
</dbReference>
<proteinExistence type="predicted"/>
<gene>
    <name evidence="3" type="ORF">Air01nite_18780</name>
</gene>
<dbReference type="EMBL" id="BONC01000009">
    <property type="protein sequence ID" value="GIF55783.1"/>
    <property type="molecule type" value="Genomic_DNA"/>
</dbReference>
<evidence type="ECO:0000256" key="1">
    <source>
        <dbReference type="SAM" id="SignalP"/>
    </source>
</evidence>
<dbReference type="PANTHER" id="PTHR37017">
    <property type="entry name" value="AB HYDROLASE-1 DOMAIN-CONTAINING PROTEIN-RELATED"/>
    <property type="match status" value="1"/>
</dbReference>
<dbReference type="InterPro" id="IPR052897">
    <property type="entry name" value="Sec-Metab_Biosynth_Hydrolase"/>
</dbReference>
<dbReference type="InterPro" id="IPR006311">
    <property type="entry name" value="TAT_signal"/>
</dbReference>
<name>A0ABQ4BZ36_9ACTN</name>
<keyword evidence="1" id="KW-0732">Signal</keyword>
<feature type="signal peptide" evidence="1">
    <location>
        <begin position="1"/>
        <end position="44"/>
    </location>
</feature>
<sequence length="293" mass="30354">MLIRMSTPDTSPAGPPRRTLLRSALLGAAAVATTGAVAPSPAAAAPSTAKGRHGEPKPTIVLVHGAFADASGWNDVAHRLLRAGYDVLAPANPLRGVASDSAYLAALLGQITGPIVLVGHSYGGMVITNAANGNGNVKAMVYVAAFAPDEGETLFSLQTRYVGTKLTADALDIRYYTMPDGTGSADGYVKASVFREVFAGDLPPAQTAVMHATQRPGDVHTLEQPSGAPAWKAVPSWYLVARDDNVIPAAAQRFMAQRAGASTVEVRASHVAMMSRPDATTDLITAAARVASR</sequence>
<keyword evidence="3" id="KW-0378">Hydrolase</keyword>
<comment type="caution">
    <text evidence="3">The sequence shown here is derived from an EMBL/GenBank/DDBJ whole genome shotgun (WGS) entry which is preliminary data.</text>
</comment>